<dbReference type="Gene3D" id="3.30.200.20">
    <property type="entry name" value="Phosphorylase Kinase, domain 1"/>
    <property type="match status" value="1"/>
</dbReference>
<protein>
    <submittedName>
        <fullName evidence="8">Protein kinase</fullName>
    </submittedName>
</protein>
<dbReference type="InterPro" id="IPR000719">
    <property type="entry name" value="Prot_kinase_dom"/>
</dbReference>
<feature type="domain" description="Protein kinase" evidence="7">
    <location>
        <begin position="17"/>
        <end position="283"/>
    </location>
</feature>
<evidence type="ECO:0000313" key="8">
    <source>
        <dbReference type="EMBL" id="MDC0718849.1"/>
    </source>
</evidence>
<name>A0ABT5DZ50_9BACT</name>
<evidence type="ECO:0000256" key="5">
    <source>
        <dbReference type="PROSITE-ProRule" id="PRU10141"/>
    </source>
</evidence>
<dbReference type="Gene3D" id="1.10.510.10">
    <property type="entry name" value="Transferase(Phosphotransferase) domain 1"/>
    <property type="match status" value="1"/>
</dbReference>
<evidence type="ECO:0000256" key="6">
    <source>
        <dbReference type="SAM" id="MobiDB-lite"/>
    </source>
</evidence>
<dbReference type="PROSITE" id="PS50011">
    <property type="entry name" value="PROTEIN_KINASE_DOM"/>
    <property type="match status" value="1"/>
</dbReference>
<dbReference type="PANTHER" id="PTHR43289">
    <property type="entry name" value="MITOGEN-ACTIVATED PROTEIN KINASE KINASE KINASE 20-RELATED"/>
    <property type="match status" value="1"/>
</dbReference>
<dbReference type="PROSITE" id="PS00108">
    <property type="entry name" value="PROTEIN_KINASE_ST"/>
    <property type="match status" value="1"/>
</dbReference>
<dbReference type="SMART" id="SM00220">
    <property type="entry name" value="S_TKc"/>
    <property type="match status" value="1"/>
</dbReference>
<evidence type="ECO:0000256" key="4">
    <source>
        <dbReference type="ARBA" id="ARBA00022840"/>
    </source>
</evidence>
<feature type="compositionally biased region" description="Low complexity" evidence="6">
    <location>
        <begin position="442"/>
        <end position="455"/>
    </location>
</feature>
<dbReference type="PANTHER" id="PTHR43289:SF6">
    <property type="entry name" value="SERINE_THREONINE-PROTEIN KINASE NEKL-3"/>
    <property type="match status" value="1"/>
</dbReference>
<dbReference type="PROSITE" id="PS00107">
    <property type="entry name" value="PROTEIN_KINASE_ATP"/>
    <property type="match status" value="1"/>
</dbReference>
<dbReference type="InterPro" id="IPR017441">
    <property type="entry name" value="Protein_kinase_ATP_BS"/>
</dbReference>
<evidence type="ECO:0000256" key="1">
    <source>
        <dbReference type="ARBA" id="ARBA00022679"/>
    </source>
</evidence>
<dbReference type="Pfam" id="PF00069">
    <property type="entry name" value="Pkinase"/>
    <property type="match status" value="1"/>
</dbReference>
<feature type="binding site" evidence="5">
    <location>
        <position position="46"/>
    </location>
    <ligand>
        <name>ATP</name>
        <dbReference type="ChEBI" id="CHEBI:30616"/>
    </ligand>
</feature>
<dbReference type="InterPro" id="IPR011009">
    <property type="entry name" value="Kinase-like_dom_sf"/>
</dbReference>
<feature type="region of interest" description="Disordered" evidence="6">
    <location>
        <begin position="373"/>
        <end position="470"/>
    </location>
</feature>
<evidence type="ECO:0000256" key="3">
    <source>
        <dbReference type="ARBA" id="ARBA00022777"/>
    </source>
</evidence>
<dbReference type="InterPro" id="IPR008271">
    <property type="entry name" value="Ser/Thr_kinase_AS"/>
</dbReference>
<dbReference type="RefSeq" id="WP_272087358.1">
    <property type="nucleotide sequence ID" value="NZ_JAQNDL010000002.1"/>
</dbReference>
<dbReference type="EMBL" id="JAQNDL010000002">
    <property type="protein sequence ID" value="MDC0718849.1"/>
    <property type="molecule type" value="Genomic_DNA"/>
</dbReference>
<reference evidence="8 9" key="1">
    <citation type="submission" date="2022-11" db="EMBL/GenBank/DDBJ databases">
        <title>Minimal conservation of predation-associated metabolite biosynthetic gene clusters underscores biosynthetic potential of Myxococcota including descriptions for ten novel species: Archangium lansinium sp. nov., Myxococcus landrumus sp. nov., Nannocystis bai.</title>
        <authorList>
            <person name="Ahearne A."/>
            <person name="Stevens C."/>
            <person name="Dowd S."/>
        </authorList>
    </citation>
    <scope>NUCLEOTIDE SEQUENCE [LARGE SCALE GENOMIC DNA]</scope>
    <source>
        <strain evidence="8 9">BB15-2</strain>
    </source>
</reference>
<keyword evidence="9" id="KW-1185">Reference proteome</keyword>
<sequence length="540" mass="57372">MTNPPEDITETVLEGRYRVLQQIGHGGMSSVYAGEDTRLRRRCAIKVLSPRLAAEPEHVERFLREAQMIASLQHPNIVDIYSYGEDPAGWVYFVMELLTGEDLDSRLQARAERPFGVAHCCLWALQVAEAVAVVHEAGLVHRDLKAANVFLARRRDGTEVCKLLDFGIARVEDGPKLTRTGVTLGTPSYMSPEQVRNDRLDGRSDVYSFGVLLFKLLTGRVPFVGAPMQVAMAQCESPPPRPTTLASGIPPNLEDIVLTALAKRPEERFQSMRALASALRSVLAEEAPELAGALQSAVSVTLAGESARAVQAATATLQDGPTPGSPARQGSMTAAMSPRGRMRPLLWVTASVGVATVAVLVTAALRARAVVAEPGPAEAGSIVEAPREPSTAASAVPAIHMPRVSPTDPGAAPVPAEAPAEPQNSATAIEREGPQEPPPNFEEALPPLSPELPASREATGQPSRPASDPLRQIEVAAKKCRKKHKAVGGPKIEVDYAVGSSGEVIRAVPATADPLGRCLADAVRATRFAAKIVLGRKVSL</sequence>
<keyword evidence="4 5" id="KW-0067">ATP-binding</keyword>
<keyword evidence="3 8" id="KW-0418">Kinase</keyword>
<dbReference type="SUPFAM" id="SSF56112">
    <property type="entry name" value="Protein kinase-like (PK-like)"/>
    <property type="match status" value="1"/>
</dbReference>
<keyword evidence="2 5" id="KW-0547">Nucleotide-binding</keyword>
<accession>A0ABT5DZ50</accession>
<dbReference type="GO" id="GO:0016301">
    <property type="term" value="F:kinase activity"/>
    <property type="evidence" value="ECO:0007669"/>
    <property type="project" value="UniProtKB-KW"/>
</dbReference>
<evidence type="ECO:0000313" key="9">
    <source>
        <dbReference type="Proteomes" id="UP001221686"/>
    </source>
</evidence>
<gene>
    <name evidence="8" type="ORF">POL25_18240</name>
</gene>
<evidence type="ECO:0000259" key="7">
    <source>
        <dbReference type="PROSITE" id="PS50011"/>
    </source>
</evidence>
<organism evidence="8 9">
    <name type="scientific">Nannocystis bainbridge</name>
    <dbReference type="NCBI Taxonomy" id="2995303"/>
    <lineage>
        <taxon>Bacteria</taxon>
        <taxon>Pseudomonadati</taxon>
        <taxon>Myxococcota</taxon>
        <taxon>Polyangia</taxon>
        <taxon>Nannocystales</taxon>
        <taxon>Nannocystaceae</taxon>
        <taxon>Nannocystis</taxon>
    </lineage>
</organism>
<keyword evidence="1" id="KW-0808">Transferase</keyword>
<evidence type="ECO:0000256" key="2">
    <source>
        <dbReference type="ARBA" id="ARBA00022741"/>
    </source>
</evidence>
<feature type="region of interest" description="Disordered" evidence="6">
    <location>
        <begin position="314"/>
        <end position="337"/>
    </location>
</feature>
<proteinExistence type="predicted"/>
<feature type="compositionally biased region" description="Low complexity" evidence="6">
    <location>
        <begin position="409"/>
        <end position="422"/>
    </location>
</feature>
<dbReference type="CDD" id="cd14014">
    <property type="entry name" value="STKc_PknB_like"/>
    <property type="match status" value="1"/>
</dbReference>
<comment type="caution">
    <text evidence="8">The sequence shown here is derived from an EMBL/GenBank/DDBJ whole genome shotgun (WGS) entry which is preliminary data.</text>
</comment>
<dbReference type="Proteomes" id="UP001221686">
    <property type="component" value="Unassembled WGS sequence"/>
</dbReference>